<accession>A0ACB7S9Q1</accession>
<reference evidence="1" key="1">
    <citation type="submission" date="2020-05" db="EMBL/GenBank/DDBJ databases">
        <title>Large-scale comparative analyses of tick genomes elucidate their genetic diversity and vector capacities.</title>
        <authorList>
            <person name="Jia N."/>
            <person name="Wang J."/>
            <person name="Shi W."/>
            <person name="Du L."/>
            <person name="Sun Y."/>
            <person name="Zhan W."/>
            <person name="Jiang J."/>
            <person name="Wang Q."/>
            <person name="Zhang B."/>
            <person name="Ji P."/>
            <person name="Sakyi L.B."/>
            <person name="Cui X."/>
            <person name="Yuan T."/>
            <person name="Jiang B."/>
            <person name="Yang W."/>
            <person name="Lam T.T.-Y."/>
            <person name="Chang Q."/>
            <person name="Ding S."/>
            <person name="Wang X."/>
            <person name="Zhu J."/>
            <person name="Ruan X."/>
            <person name="Zhao L."/>
            <person name="Wei J."/>
            <person name="Que T."/>
            <person name="Du C."/>
            <person name="Cheng J."/>
            <person name="Dai P."/>
            <person name="Han X."/>
            <person name="Huang E."/>
            <person name="Gao Y."/>
            <person name="Liu J."/>
            <person name="Shao H."/>
            <person name="Ye R."/>
            <person name="Li L."/>
            <person name="Wei W."/>
            <person name="Wang X."/>
            <person name="Wang C."/>
            <person name="Yang T."/>
            <person name="Huo Q."/>
            <person name="Li W."/>
            <person name="Guo W."/>
            <person name="Chen H."/>
            <person name="Zhou L."/>
            <person name="Ni X."/>
            <person name="Tian J."/>
            <person name="Zhou Y."/>
            <person name="Sheng Y."/>
            <person name="Liu T."/>
            <person name="Pan Y."/>
            <person name="Xia L."/>
            <person name="Li J."/>
            <person name="Zhao F."/>
            <person name="Cao W."/>
        </authorList>
    </citation>
    <scope>NUCLEOTIDE SEQUENCE</scope>
    <source>
        <strain evidence="1">Hyas-2018</strain>
    </source>
</reference>
<gene>
    <name evidence="1" type="ORF">HPB50_006435</name>
</gene>
<sequence length="450" mass="50968">MEKTEYLSSCARFLAEFSWIYSARMTDLLIAGTLDAIPAEWVNHIDRLSGEELRKVPFGLTKNEWPPSLQSFVCRAVKLGEARFLEPPPGLISKKAVLPPAWCKGLTPKKQLEVEWVAALVAETCDTAKCRKVLDVGAGVGHLARVLHRRYGFTVLGIDSDASHLPKAQERLQQSGCTENVHYSTLQVHDDAATVEKVHHMLINCPRHVPCACGGEKFDKELTAKNRYVLVSLHGCGKLTPGLVRLFHALPELEAMVCIGCCYHKATQLDNYFPLSHELTSLGDQWLNTEARYQGLRLACQELRDSWSPDREPRHLLFRSLLEVACQKYSLPWKKSRRRMARHPQLSSWDAYRERVIQDVDCHTSEEHDVWRSILNQLHTRHQHKLPAVRTLTLLRQLLQPCWEGMVLGDWACWSGARLAAAFPSAGSSPRNIALLLARQPPPHRTPTRL</sequence>
<keyword evidence="2" id="KW-1185">Reference proteome</keyword>
<comment type="caution">
    <text evidence="1">The sequence shown here is derived from an EMBL/GenBank/DDBJ whole genome shotgun (WGS) entry which is preliminary data.</text>
</comment>
<name>A0ACB7S9Q1_HYAAI</name>
<protein>
    <submittedName>
        <fullName evidence="1">Uncharacterized protein</fullName>
    </submittedName>
</protein>
<dbReference type="EMBL" id="CM023485">
    <property type="protein sequence ID" value="KAH6929872.1"/>
    <property type="molecule type" value="Genomic_DNA"/>
</dbReference>
<evidence type="ECO:0000313" key="2">
    <source>
        <dbReference type="Proteomes" id="UP000821845"/>
    </source>
</evidence>
<organism evidence="1 2">
    <name type="scientific">Hyalomma asiaticum</name>
    <name type="common">Tick</name>
    <dbReference type="NCBI Taxonomy" id="266040"/>
    <lineage>
        <taxon>Eukaryota</taxon>
        <taxon>Metazoa</taxon>
        <taxon>Ecdysozoa</taxon>
        <taxon>Arthropoda</taxon>
        <taxon>Chelicerata</taxon>
        <taxon>Arachnida</taxon>
        <taxon>Acari</taxon>
        <taxon>Parasitiformes</taxon>
        <taxon>Ixodida</taxon>
        <taxon>Ixodoidea</taxon>
        <taxon>Ixodidae</taxon>
        <taxon>Hyalomminae</taxon>
        <taxon>Hyalomma</taxon>
    </lineage>
</organism>
<evidence type="ECO:0000313" key="1">
    <source>
        <dbReference type="EMBL" id="KAH6929872.1"/>
    </source>
</evidence>
<dbReference type="Proteomes" id="UP000821845">
    <property type="component" value="Chromosome 5"/>
</dbReference>
<proteinExistence type="predicted"/>